<dbReference type="PROSITE" id="PS50157">
    <property type="entry name" value="ZINC_FINGER_C2H2_2"/>
    <property type="match status" value="4"/>
</dbReference>
<keyword evidence="3" id="KW-0677">Repeat</keyword>
<protein>
    <submittedName>
        <fullName evidence="10">C2H2-type domain-containing protein</fullName>
    </submittedName>
</protein>
<evidence type="ECO:0000256" key="4">
    <source>
        <dbReference type="ARBA" id="ARBA00022771"/>
    </source>
</evidence>
<evidence type="ECO:0000259" key="8">
    <source>
        <dbReference type="PROSITE" id="PS50157"/>
    </source>
</evidence>
<dbReference type="Pfam" id="PF23561">
    <property type="entry name" value="zf-C2H2_15"/>
    <property type="match status" value="1"/>
</dbReference>
<keyword evidence="6" id="KW-0539">Nucleus</keyword>
<feature type="domain" description="C2H2-type" evidence="8">
    <location>
        <begin position="177"/>
        <end position="206"/>
    </location>
</feature>
<dbReference type="PROSITE" id="PS00028">
    <property type="entry name" value="ZINC_FINGER_C2H2_1"/>
    <property type="match status" value="4"/>
</dbReference>
<dbReference type="InterPro" id="IPR013087">
    <property type="entry name" value="Znf_C2H2_type"/>
</dbReference>
<dbReference type="WBParaSite" id="Gr19_v10_g7746.t1">
    <property type="protein sequence ID" value="Gr19_v10_g7746.t1"/>
    <property type="gene ID" value="Gr19_v10_g7746"/>
</dbReference>
<reference evidence="10" key="1">
    <citation type="submission" date="2022-11" db="UniProtKB">
        <authorList>
            <consortium name="WormBaseParasite"/>
        </authorList>
    </citation>
    <scope>IDENTIFICATION</scope>
</reference>
<keyword evidence="4 7" id="KW-0863">Zinc-finger</keyword>
<dbReference type="GO" id="GO:0000981">
    <property type="term" value="F:DNA-binding transcription factor activity, RNA polymerase II-specific"/>
    <property type="evidence" value="ECO:0007669"/>
    <property type="project" value="TreeGrafter"/>
</dbReference>
<dbReference type="InterPro" id="IPR043359">
    <property type="entry name" value="GLI-like"/>
</dbReference>
<dbReference type="InterPro" id="IPR056436">
    <property type="entry name" value="Znf-C2H2_ZIC1-5/GLI1-3-like"/>
</dbReference>
<dbReference type="GO" id="GO:0008270">
    <property type="term" value="F:zinc ion binding"/>
    <property type="evidence" value="ECO:0007669"/>
    <property type="project" value="UniProtKB-KW"/>
</dbReference>
<dbReference type="PANTHER" id="PTHR45718">
    <property type="entry name" value="TRANSCRIPTIONAL ACTIVATOR CUBITUS INTERRUPTUS"/>
    <property type="match status" value="1"/>
</dbReference>
<dbReference type="AlphaFoldDB" id="A0A914I5P1"/>
<dbReference type="FunFam" id="3.30.160.60:FF:000100">
    <property type="entry name" value="Zinc finger 45-like"/>
    <property type="match status" value="1"/>
</dbReference>
<organism evidence="9 10">
    <name type="scientific">Globodera rostochiensis</name>
    <name type="common">Golden nematode worm</name>
    <name type="synonym">Heterodera rostochiensis</name>
    <dbReference type="NCBI Taxonomy" id="31243"/>
    <lineage>
        <taxon>Eukaryota</taxon>
        <taxon>Metazoa</taxon>
        <taxon>Ecdysozoa</taxon>
        <taxon>Nematoda</taxon>
        <taxon>Chromadorea</taxon>
        <taxon>Rhabditida</taxon>
        <taxon>Tylenchina</taxon>
        <taxon>Tylenchomorpha</taxon>
        <taxon>Tylenchoidea</taxon>
        <taxon>Heteroderidae</taxon>
        <taxon>Heteroderinae</taxon>
        <taxon>Globodera</taxon>
    </lineage>
</organism>
<dbReference type="GO" id="GO:0140297">
    <property type="term" value="F:DNA-binding transcription factor binding"/>
    <property type="evidence" value="ECO:0007669"/>
    <property type="project" value="UniProtKB-ARBA"/>
</dbReference>
<dbReference type="InterPro" id="IPR036236">
    <property type="entry name" value="Znf_C2H2_sf"/>
</dbReference>
<evidence type="ECO:0000256" key="6">
    <source>
        <dbReference type="ARBA" id="ARBA00023242"/>
    </source>
</evidence>
<evidence type="ECO:0000313" key="10">
    <source>
        <dbReference type="WBParaSite" id="Gr19_v10_g7746.t1"/>
    </source>
</evidence>
<dbReference type="GO" id="GO:0005634">
    <property type="term" value="C:nucleus"/>
    <property type="evidence" value="ECO:0007669"/>
    <property type="project" value="UniProtKB-SubCell"/>
</dbReference>
<evidence type="ECO:0000313" key="9">
    <source>
        <dbReference type="Proteomes" id="UP000887572"/>
    </source>
</evidence>
<dbReference type="FunFam" id="3.30.160.60:FF:000031">
    <property type="entry name" value="GLI family zinc finger 3"/>
    <property type="match status" value="1"/>
</dbReference>
<evidence type="ECO:0000256" key="1">
    <source>
        <dbReference type="ARBA" id="ARBA00004123"/>
    </source>
</evidence>
<evidence type="ECO:0000256" key="5">
    <source>
        <dbReference type="ARBA" id="ARBA00022833"/>
    </source>
</evidence>
<keyword evidence="2" id="KW-0479">Metal-binding</keyword>
<dbReference type="GO" id="GO:0000978">
    <property type="term" value="F:RNA polymerase II cis-regulatory region sequence-specific DNA binding"/>
    <property type="evidence" value="ECO:0007669"/>
    <property type="project" value="TreeGrafter"/>
</dbReference>
<feature type="domain" description="C2H2-type" evidence="8">
    <location>
        <begin position="207"/>
        <end position="235"/>
    </location>
</feature>
<feature type="domain" description="C2H2-type" evidence="8">
    <location>
        <begin position="236"/>
        <end position="265"/>
    </location>
</feature>
<dbReference type="PANTHER" id="PTHR45718:SF4">
    <property type="entry name" value="TRANSCRIPTIONAL ACTIVATOR CUBITUS INTERRUPTUS"/>
    <property type="match status" value="1"/>
</dbReference>
<proteinExistence type="predicted"/>
<keyword evidence="5" id="KW-0862">Zinc</keyword>
<sequence>MTDLRIASLWTPNRMTINERPFLACASTFRHYSGGPGRSSKTTRCSIHQLRHSEQQHTEDGRTAVLQPHNFRVHLQHHTLRLLSPMRSSTPSSSDREYSSPADHQIRCRWGHCCRHFGSSEPFLEHVRLDHLVQLHLSNGQRQFTCLWKDCERGERPFSAIYMLVQHLRAHTGEKPYKCEWINCEKRYSRLENLKTHQRKHTGERPYQCSLCDRSFTNASDKAKHINRVHKEKKQYLCTVAGCDSAYTDPSSLRKHTLASHGTSPWLEYKARRRNVRRIQNDRTEGDKATPFE</sequence>
<dbReference type="Gene3D" id="3.30.160.60">
    <property type="entry name" value="Classic Zinc Finger"/>
    <property type="match status" value="4"/>
</dbReference>
<dbReference type="SUPFAM" id="SSF57667">
    <property type="entry name" value="beta-beta-alpha zinc fingers"/>
    <property type="match status" value="2"/>
</dbReference>
<accession>A0A914I5P1</accession>
<dbReference type="FunFam" id="3.30.160.60:FF:000125">
    <property type="entry name" value="Putative zinc finger protein 143"/>
    <property type="match status" value="1"/>
</dbReference>
<name>A0A914I5P1_GLORO</name>
<feature type="domain" description="C2H2-type" evidence="8">
    <location>
        <begin position="149"/>
        <end position="176"/>
    </location>
</feature>
<dbReference type="Pfam" id="PF00096">
    <property type="entry name" value="zf-C2H2"/>
    <property type="match status" value="2"/>
</dbReference>
<evidence type="ECO:0000256" key="3">
    <source>
        <dbReference type="ARBA" id="ARBA00022737"/>
    </source>
</evidence>
<dbReference type="SMART" id="SM00355">
    <property type="entry name" value="ZnF_C2H2"/>
    <property type="match status" value="5"/>
</dbReference>
<keyword evidence="9" id="KW-1185">Reference proteome</keyword>
<evidence type="ECO:0000256" key="7">
    <source>
        <dbReference type="PROSITE-ProRule" id="PRU00042"/>
    </source>
</evidence>
<evidence type="ECO:0000256" key="2">
    <source>
        <dbReference type="ARBA" id="ARBA00022723"/>
    </source>
</evidence>
<comment type="subcellular location">
    <subcellularLocation>
        <location evidence="1">Nucleus</location>
    </subcellularLocation>
</comment>
<dbReference type="Proteomes" id="UP000887572">
    <property type="component" value="Unplaced"/>
</dbReference>